<evidence type="ECO:0000256" key="1">
    <source>
        <dbReference type="SAM" id="Coils"/>
    </source>
</evidence>
<evidence type="ECO:0000313" key="2">
    <source>
        <dbReference type="EMBL" id="OXA49028.1"/>
    </source>
</evidence>
<dbReference type="AlphaFoldDB" id="A0A226DVG9"/>
<gene>
    <name evidence="2" type="ORF">Fcan01_16765</name>
</gene>
<evidence type="ECO:0000313" key="3">
    <source>
        <dbReference type="Proteomes" id="UP000198287"/>
    </source>
</evidence>
<dbReference type="EMBL" id="LNIX01000011">
    <property type="protein sequence ID" value="OXA49028.1"/>
    <property type="molecule type" value="Genomic_DNA"/>
</dbReference>
<organism evidence="2 3">
    <name type="scientific">Folsomia candida</name>
    <name type="common">Springtail</name>
    <dbReference type="NCBI Taxonomy" id="158441"/>
    <lineage>
        <taxon>Eukaryota</taxon>
        <taxon>Metazoa</taxon>
        <taxon>Ecdysozoa</taxon>
        <taxon>Arthropoda</taxon>
        <taxon>Hexapoda</taxon>
        <taxon>Collembola</taxon>
        <taxon>Entomobryomorpha</taxon>
        <taxon>Isotomoidea</taxon>
        <taxon>Isotomidae</taxon>
        <taxon>Proisotominae</taxon>
        <taxon>Folsomia</taxon>
    </lineage>
</organism>
<name>A0A226DVG9_FOLCA</name>
<proteinExistence type="predicted"/>
<dbReference type="Proteomes" id="UP000198287">
    <property type="component" value="Unassembled WGS sequence"/>
</dbReference>
<accession>A0A226DVG9</accession>
<protein>
    <submittedName>
        <fullName evidence="2">Unconventional myosin-Va</fullName>
    </submittedName>
</protein>
<dbReference type="Gene3D" id="1.20.5.170">
    <property type="match status" value="1"/>
</dbReference>
<comment type="caution">
    <text evidence="2">The sequence shown here is derived from an EMBL/GenBank/DDBJ whole genome shotgun (WGS) entry which is preliminary data.</text>
</comment>
<feature type="coiled-coil region" evidence="1">
    <location>
        <begin position="84"/>
        <end position="174"/>
    </location>
</feature>
<reference evidence="2 3" key="1">
    <citation type="submission" date="2015-12" db="EMBL/GenBank/DDBJ databases">
        <title>The genome of Folsomia candida.</title>
        <authorList>
            <person name="Faddeeva A."/>
            <person name="Derks M.F."/>
            <person name="Anvar Y."/>
            <person name="Smit S."/>
            <person name="Van Straalen N."/>
            <person name="Roelofs D."/>
        </authorList>
    </citation>
    <scope>NUCLEOTIDE SEQUENCE [LARGE SCALE GENOMIC DNA]</scope>
    <source>
        <strain evidence="2 3">VU population</strain>
        <tissue evidence="2">Whole body</tissue>
    </source>
</reference>
<keyword evidence="3" id="KW-1185">Reference proteome</keyword>
<sequence>MPEAKEDPDFLKFKGSTVRGNMSIPEIVERLHRVQLMNEELVEKTGIAELQWCETNKELTQRNNEIGLLKNDLGEKDDQISRLMEDIDSQNKNHEQSIAHLKRENATLQEKLDKIKKLRKEDKVRIKQLEDDVATLRLEKEKLRSEKEKAEMKAAEYRREIDRLQATLDQHYAEICKIRANMRAQVIEKLQRLMRPALYQPLVEFLESSQTINSPLRVEFEANIDTGKAGTPTQKANLLIGSHPEMMQLSTAEQTLERDVLPALKDMMGVGKYDKFVKEWNDLALTEDHVNLQRNFFICLSSGRKPTDAAADFLEMYPILYFPLPAFHTDILQVIMNKLSPDDWKIVKAAVWNSGPREANDIMLRRLFHEIVYQFRDRRWPIRAGKTFVYRSGFKFLNWVDYLYPFKRIFWT</sequence>
<keyword evidence="1" id="KW-0175">Coiled coil</keyword>